<evidence type="ECO:0008006" key="4">
    <source>
        <dbReference type="Google" id="ProtNLM"/>
    </source>
</evidence>
<feature type="region of interest" description="Disordered" evidence="1">
    <location>
        <begin position="330"/>
        <end position="369"/>
    </location>
</feature>
<feature type="region of interest" description="Disordered" evidence="1">
    <location>
        <begin position="291"/>
        <end position="317"/>
    </location>
</feature>
<protein>
    <recommendedName>
        <fullName evidence="4">Exocyst complex component Sec6</fullName>
    </recommendedName>
</protein>
<feature type="region of interest" description="Disordered" evidence="1">
    <location>
        <begin position="1"/>
        <end position="64"/>
    </location>
</feature>
<comment type="caution">
    <text evidence="2">The sequence shown here is derived from an EMBL/GenBank/DDBJ whole genome shotgun (WGS) entry which is preliminary data.</text>
</comment>
<organism evidence="2 3">
    <name type="scientific">Prorocentrum cordatum</name>
    <dbReference type="NCBI Taxonomy" id="2364126"/>
    <lineage>
        <taxon>Eukaryota</taxon>
        <taxon>Sar</taxon>
        <taxon>Alveolata</taxon>
        <taxon>Dinophyceae</taxon>
        <taxon>Prorocentrales</taxon>
        <taxon>Prorocentraceae</taxon>
        <taxon>Prorocentrum</taxon>
    </lineage>
</organism>
<accession>A0ABN9SU96</accession>
<keyword evidence="3" id="KW-1185">Reference proteome</keyword>
<reference evidence="2" key="1">
    <citation type="submission" date="2023-10" db="EMBL/GenBank/DDBJ databases">
        <authorList>
            <person name="Chen Y."/>
            <person name="Shah S."/>
            <person name="Dougan E. K."/>
            <person name="Thang M."/>
            <person name="Chan C."/>
        </authorList>
    </citation>
    <scope>NUCLEOTIDE SEQUENCE [LARGE SCALE GENOMIC DNA]</scope>
</reference>
<proteinExistence type="predicted"/>
<evidence type="ECO:0000313" key="2">
    <source>
        <dbReference type="EMBL" id="CAK0836063.1"/>
    </source>
</evidence>
<dbReference type="EMBL" id="CAUYUJ010013337">
    <property type="protein sequence ID" value="CAK0836063.1"/>
    <property type="molecule type" value="Genomic_DNA"/>
</dbReference>
<evidence type="ECO:0000256" key="1">
    <source>
        <dbReference type="SAM" id="MobiDB-lite"/>
    </source>
</evidence>
<sequence length="1185" mass="130741">MMEPGEVQGCGGAPPPPPTTGGTFGRRGFERLRREATGFEKRLREGCEERGPTPDPKRSRAGPKACVVVKPDGRKCRFCSITDDTPWIVQGDSDHEFWVWGYPPYPSGKNQGNVCWICMRVFCARYEAKGYKISTLVVKMGSDKDINTEFTKYREQLTEMVKQHGMDFPIDWKTFDEVLSTQNESNVRIREPEDQYMEYRDYVGDHGDPATNGLGHERCTFMNKDMVRMPAKKVWRVIRESVDKVVKKKVYNIGDGVGEGQLDANFADMSASLFSSLPRATGVCLDELLSQKKSPTKDSQEPPPGTASADDEDDKLASSSAGIGRMAQMLAPAQKEADAATTAVSKAKPAHSSVPGASTGKRGRPEQPPVPVAEEELKVFKACGPNEKYFEQAQHFRRSLERSLKKIQKLVSDTSEPEEYHLRLQKSLQTMFDVSKAWAVKQIYDDRVHRVLVASVAFLQLAPTTDLPFPIWLMQKSLTHGAEARPGAPLQGRGTAGRPDMFWGFFGDQVMEQSGYEQDSEKRNARIKLLKAKIATLVKSRPKSKEREMMDDLFGIFSVAPDFIKAAFPSDFRFLNVLADPAGESTALSHASFKEFDEKKLDFAGAIADWDTGSGAVEHARSAYEKKVEREKTGARVQTALVDVAKHLDDSDLEKACLALNTVRQQLEQQGESGDEDLGSMQEALKTTGTRLSALVFSTFSTEVTSIMKSGDPSTFVRVQLIGEGETQEEKHETEVDWISEACSVLACEKILPVGDARDRKAAAEGETLVLNIIYLAYMHESVDHQGDDIYPEGEKGQQMALEMLQKMAGSKPSETLALKLTQDCLAELQAHREKWLAGKMIGGAHRCAIKALGDAYKDVSTAIQTYEFRATEASGSLFKDNDARDKLAALLDEDLGHIFAGIARVSNFFQVHHVRQKISFLRKYLDVSRHCAKMEKWLASGEDSPRKIAMTMDSAKSYKVLQDAVTLVNDMANTMRKRASVEDISAALNFHGPEAALVDYFPPSLNLPWAAMLDAVNRQGVAALESTKAAWEGHMQSLRNTLQGALIPWEHVGEKLLTPEAEDVATTLMKNKAYGNVSPLAGSISDMLKVCKFYSDIIPKELAKSSEEVASAGLKLVSVTFTLYHLKVVFPTVKGAKLQTAEKDKLKAQHAASQFKDSWECLPAALKKAVDSFGAKGGAAGAPA</sequence>
<dbReference type="Proteomes" id="UP001189429">
    <property type="component" value="Unassembled WGS sequence"/>
</dbReference>
<feature type="compositionally biased region" description="Basic and acidic residues" evidence="1">
    <location>
        <begin position="27"/>
        <end position="58"/>
    </location>
</feature>
<evidence type="ECO:0000313" key="3">
    <source>
        <dbReference type="Proteomes" id="UP001189429"/>
    </source>
</evidence>
<name>A0ABN9SU96_9DINO</name>
<gene>
    <name evidence="2" type="ORF">PCOR1329_LOCUS32678</name>
</gene>